<protein>
    <recommendedName>
        <fullName evidence="2">Protein kinase domain-containing protein</fullName>
    </recommendedName>
</protein>
<gene>
    <name evidence="3" type="ORF">TanjilG_30524</name>
</gene>
<dbReference type="InterPro" id="IPR050167">
    <property type="entry name" value="Ser_Thr_protein_kinase"/>
</dbReference>
<dbReference type="SUPFAM" id="SSF56112">
    <property type="entry name" value="Protein kinase-like (PK-like)"/>
    <property type="match status" value="1"/>
</dbReference>
<sequence length="685" mass="79382">MEQFRQIGEALGSLKALMVFRENIEINQRQCFLLHDVLSFAYDSIADEIRHNLKFEEKNEKWKVLEQPLRDIHRVIKEGEAYIRNCLETKEWWSSAITLCHNTDCVEFHIHNLLCCMPIVIEAIESVAETSGWDQDEMQRKRLINSNKYRKEYRDMKLFQWKFGKQYLITQDLCNRYDTVWKEDRWFLFNKIHEKKMQCATKYEKKLRDLLLRNVERSESVEGKLLPSSILVTSKDYQVRRRMGNGSQYKEIQWLSENFVMRQFSGDIEALEPEITELLSLSHPNIMDYLCGFTDEDKKECFLIMELMSKTLSSHIKEIHGPRKRIPFLLHVAVDIMLQIARGMEYLHSRKVYHGELNPSNILVKPRGTSPEGYLHAKVSGFGLSSVKDLNQKLNTNNQNGTLPFIWYSPDVLEEQEQSGGGESNSKYTEKSDVYSFGMLCFELLTGKVPFEDSHLQGEKMSRNIRAGERPLFPLNSPKYVISLTKRCWHTDPNQRPSFSSICRILRYIKRFLAMNPGYNSQPELPLPPVDYCDIESALLRKFPSWASSESSPISQIPFQMFAYRVIECEKIITSPKEYSESGSDASAYGDELVTSGDEPFPIIIERKPLIVPDADSMNRKLMTRKSLSLKLTKQPGTPRGRSDRPPQMSPSGRTLRANSENRLISSPRMIRRTSSGHVSDSELS</sequence>
<keyword evidence="4" id="KW-1185">Reference proteome</keyword>
<evidence type="ECO:0000313" key="4">
    <source>
        <dbReference type="Proteomes" id="UP000188354"/>
    </source>
</evidence>
<dbReference type="Proteomes" id="UP000188354">
    <property type="component" value="Chromosome LG09"/>
</dbReference>
<dbReference type="Pfam" id="PF07714">
    <property type="entry name" value="PK_Tyr_Ser-Thr"/>
    <property type="match status" value="1"/>
</dbReference>
<dbReference type="InterPro" id="IPR001245">
    <property type="entry name" value="Ser-Thr/Tyr_kinase_cat_dom"/>
</dbReference>
<dbReference type="AlphaFoldDB" id="A0A1J7HDV6"/>
<feature type="compositionally biased region" description="Polar residues" evidence="1">
    <location>
        <begin position="650"/>
        <end position="665"/>
    </location>
</feature>
<dbReference type="GO" id="GO:0005524">
    <property type="term" value="F:ATP binding"/>
    <property type="evidence" value="ECO:0007669"/>
    <property type="project" value="InterPro"/>
</dbReference>
<dbReference type="InterPro" id="IPR010632">
    <property type="entry name" value="DUF1221"/>
</dbReference>
<dbReference type="GO" id="GO:0007165">
    <property type="term" value="P:signal transduction"/>
    <property type="evidence" value="ECO:0007669"/>
    <property type="project" value="TreeGrafter"/>
</dbReference>
<evidence type="ECO:0000256" key="1">
    <source>
        <dbReference type="SAM" id="MobiDB-lite"/>
    </source>
</evidence>
<dbReference type="GO" id="GO:0005737">
    <property type="term" value="C:cytoplasm"/>
    <property type="evidence" value="ECO:0007669"/>
    <property type="project" value="TreeGrafter"/>
</dbReference>
<dbReference type="InterPro" id="IPR011009">
    <property type="entry name" value="Kinase-like_dom_sf"/>
</dbReference>
<dbReference type="Gramene" id="OIW04626">
    <property type="protein sequence ID" value="OIW04626"/>
    <property type="gene ID" value="TanjilG_30524"/>
</dbReference>
<feature type="compositionally biased region" description="Polar residues" evidence="1">
    <location>
        <begin position="626"/>
        <end position="636"/>
    </location>
</feature>
<reference evidence="3 4" key="1">
    <citation type="journal article" date="2017" name="Plant Biotechnol. J.">
        <title>A comprehensive draft genome sequence for lupin (Lupinus angustifolius), an emerging health food: insights into plant-microbe interactions and legume evolution.</title>
        <authorList>
            <person name="Hane J.K."/>
            <person name="Ming Y."/>
            <person name="Kamphuis L.G."/>
            <person name="Nelson M.N."/>
            <person name="Garg G."/>
            <person name="Atkins C.A."/>
            <person name="Bayer P.E."/>
            <person name="Bravo A."/>
            <person name="Bringans S."/>
            <person name="Cannon S."/>
            <person name="Edwards D."/>
            <person name="Foley R."/>
            <person name="Gao L.L."/>
            <person name="Harrison M.J."/>
            <person name="Huang W."/>
            <person name="Hurgobin B."/>
            <person name="Li S."/>
            <person name="Liu C.W."/>
            <person name="McGrath A."/>
            <person name="Morahan G."/>
            <person name="Murray J."/>
            <person name="Weller J."/>
            <person name="Jian J."/>
            <person name="Singh K.B."/>
        </authorList>
    </citation>
    <scope>NUCLEOTIDE SEQUENCE [LARGE SCALE GENOMIC DNA]</scope>
    <source>
        <strain evidence="4">cv. Tanjil</strain>
        <tissue evidence="3">Whole plant</tissue>
    </source>
</reference>
<dbReference type="GO" id="GO:0004672">
    <property type="term" value="F:protein kinase activity"/>
    <property type="evidence" value="ECO:0007669"/>
    <property type="project" value="InterPro"/>
</dbReference>
<organism evidence="3 4">
    <name type="scientific">Lupinus angustifolius</name>
    <name type="common">Narrow-leaved blue lupine</name>
    <dbReference type="NCBI Taxonomy" id="3871"/>
    <lineage>
        <taxon>Eukaryota</taxon>
        <taxon>Viridiplantae</taxon>
        <taxon>Streptophyta</taxon>
        <taxon>Embryophyta</taxon>
        <taxon>Tracheophyta</taxon>
        <taxon>Spermatophyta</taxon>
        <taxon>Magnoliopsida</taxon>
        <taxon>eudicotyledons</taxon>
        <taxon>Gunneridae</taxon>
        <taxon>Pentapetalae</taxon>
        <taxon>rosids</taxon>
        <taxon>fabids</taxon>
        <taxon>Fabales</taxon>
        <taxon>Fabaceae</taxon>
        <taxon>Papilionoideae</taxon>
        <taxon>50 kb inversion clade</taxon>
        <taxon>genistoids sensu lato</taxon>
        <taxon>core genistoids</taxon>
        <taxon>Genisteae</taxon>
        <taxon>Lupinus</taxon>
    </lineage>
</organism>
<evidence type="ECO:0000259" key="2">
    <source>
        <dbReference type="PROSITE" id="PS50011"/>
    </source>
</evidence>
<feature type="domain" description="Protein kinase" evidence="2">
    <location>
        <begin position="237"/>
        <end position="513"/>
    </location>
</feature>
<dbReference type="PROSITE" id="PS50011">
    <property type="entry name" value="PROTEIN_KINASE_DOM"/>
    <property type="match status" value="1"/>
</dbReference>
<proteinExistence type="predicted"/>
<dbReference type="PANTHER" id="PTHR23257:SF969">
    <property type="entry name" value="INTEGRIN-LINKED PROTEIN KINASE"/>
    <property type="match status" value="1"/>
</dbReference>
<dbReference type="EMBL" id="CM007369">
    <property type="protein sequence ID" value="OIW04626.1"/>
    <property type="molecule type" value="Genomic_DNA"/>
</dbReference>
<dbReference type="InterPro" id="IPR000719">
    <property type="entry name" value="Prot_kinase_dom"/>
</dbReference>
<feature type="compositionally biased region" description="Polar residues" evidence="1">
    <location>
        <begin position="673"/>
        <end position="685"/>
    </location>
</feature>
<dbReference type="PANTHER" id="PTHR23257">
    <property type="entry name" value="SERINE-THREONINE PROTEIN KINASE"/>
    <property type="match status" value="1"/>
</dbReference>
<dbReference type="OrthoDB" id="4062651at2759"/>
<accession>A0A1J7HDV6</accession>
<feature type="region of interest" description="Disordered" evidence="1">
    <location>
        <begin position="623"/>
        <end position="685"/>
    </location>
</feature>
<dbReference type="Gene3D" id="1.10.510.10">
    <property type="entry name" value="Transferase(Phosphotransferase) domain 1"/>
    <property type="match status" value="1"/>
</dbReference>
<evidence type="ECO:0000313" key="3">
    <source>
        <dbReference type="EMBL" id="OIW04626.1"/>
    </source>
</evidence>
<name>A0A1J7HDV6_LUPAN</name>
<dbReference type="FunFam" id="1.10.510.10:FF:000778">
    <property type="entry name" value="Kinase family protein"/>
    <property type="match status" value="1"/>
</dbReference>
<dbReference type="STRING" id="3871.A0A1J7HDV6"/>
<dbReference type="Pfam" id="PF06760">
    <property type="entry name" value="DUF1221"/>
    <property type="match status" value="1"/>
</dbReference>
<dbReference type="OMA" id="EHMSKNI"/>